<reference evidence="1" key="3">
    <citation type="submission" date="2010-09" db="EMBL/GenBank/DDBJ databases">
        <title>Annotation of Gaeumannomyces graminis var. tritici R3-111a-1.</title>
        <authorList>
            <consortium name="The Broad Institute Genome Sequencing Platform"/>
            <person name="Ma L.-J."/>
            <person name="Dead R."/>
            <person name="Young S.K."/>
            <person name="Zeng Q."/>
            <person name="Gargeya S."/>
            <person name="Fitzgerald M."/>
            <person name="Haas B."/>
            <person name="Abouelleil A."/>
            <person name="Alvarado L."/>
            <person name="Arachchi H.M."/>
            <person name="Berlin A."/>
            <person name="Brown A."/>
            <person name="Chapman S.B."/>
            <person name="Chen Z."/>
            <person name="Dunbar C."/>
            <person name="Freedman E."/>
            <person name="Gearin G."/>
            <person name="Gellesch M."/>
            <person name="Goldberg J."/>
            <person name="Griggs A."/>
            <person name="Gujja S."/>
            <person name="Heiman D."/>
            <person name="Howarth C."/>
            <person name="Larson L."/>
            <person name="Lui A."/>
            <person name="MacDonald P.J.P."/>
            <person name="Mehta T."/>
            <person name="Montmayeur A."/>
            <person name="Murphy C."/>
            <person name="Neiman D."/>
            <person name="Pearson M."/>
            <person name="Priest M."/>
            <person name="Roberts A."/>
            <person name="Saif S."/>
            <person name="Shea T."/>
            <person name="Shenoy N."/>
            <person name="Sisk P."/>
            <person name="Stolte C."/>
            <person name="Sykes S."/>
            <person name="Yandava C."/>
            <person name="Wortman J."/>
            <person name="Nusbaum C."/>
            <person name="Birren B."/>
        </authorList>
    </citation>
    <scope>NUCLEOTIDE SEQUENCE</scope>
    <source>
        <strain evidence="1">R3-111a-1</strain>
    </source>
</reference>
<sequence>MEFLASQNSIPRPKGSLILPDLGRMQWWNHGSFLPASRFIVRDPRKVEQQTANDYRESRVIHELPRREVLLERLGRAAQSGGGFLIWQVARG</sequence>
<dbReference type="GeneID" id="20351153"/>
<reference evidence="2" key="4">
    <citation type="journal article" date="2015" name="G3 (Bethesda)">
        <title>Genome sequences of three phytopathogenic species of the Magnaporthaceae family of fungi.</title>
        <authorList>
            <person name="Okagaki L.H."/>
            <person name="Nunes C.C."/>
            <person name="Sailsbery J."/>
            <person name="Clay B."/>
            <person name="Brown D."/>
            <person name="John T."/>
            <person name="Oh Y."/>
            <person name="Young N."/>
            <person name="Fitzgerald M."/>
            <person name="Haas B.J."/>
            <person name="Zeng Q."/>
            <person name="Young S."/>
            <person name="Adiconis X."/>
            <person name="Fan L."/>
            <person name="Levin J.Z."/>
            <person name="Mitchell T.K."/>
            <person name="Okubara P.A."/>
            <person name="Farman M.L."/>
            <person name="Kohn L.M."/>
            <person name="Birren B."/>
            <person name="Ma L.-J."/>
            <person name="Dean R.A."/>
        </authorList>
    </citation>
    <scope>NUCLEOTIDE SEQUENCE</scope>
    <source>
        <strain evidence="2">R3-111a-1</strain>
    </source>
</reference>
<keyword evidence="3" id="KW-1185">Reference proteome</keyword>
<dbReference type="Proteomes" id="UP000006039">
    <property type="component" value="Unassembled WGS sequence"/>
</dbReference>
<name>J3PB21_GAET3</name>
<evidence type="ECO:0000313" key="1">
    <source>
        <dbReference type="EMBL" id="EJT71437.1"/>
    </source>
</evidence>
<dbReference type="HOGENOM" id="CLU_2413391_0_0_1"/>
<protein>
    <submittedName>
        <fullName evidence="1 2">Uncharacterized protein</fullName>
    </submittedName>
</protein>
<accession>J3PB21</accession>
<reference evidence="3" key="1">
    <citation type="submission" date="2010-07" db="EMBL/GenBank/DDBJ databases">
        <title>The genome sequence of Gaeumannomyces graminis var. tritici strain R3-111a-1.</title>
        <authorList>
            <consortium name="The Broad Institute Genome Sequencing Platform"/>
            <person name="Ma L.-J."/>
            <person name="Dead R."/>
            <person name="Young S."/>
            <person name="Zeng Q."/>
            <person name="Koehrsen M."/>
            <person name="Alvarado L."/>
            <person name="Berlin A."/>
            <person name="Chapman S.B."/>
            <person name="Chen Z."/>
            <person name="Freedman E."/>
            <person name="Gellesch M."/>
            <person name="Goldberg J."/>
            <person name="Griggs A."/>
            <person name="Gujja S."/>
            <person name="Heilman E.R."/>
            <person name="Heiman D."/>
            <person name="Hepburn T."/>
            <person name="Howarth C."/>
            <person name="Jen D."/>
            <person name="Larson L."/>
            <person name="Mehta T."/>
            <person name="Neiman D."/>
            <person name="Pearson M."/>
            <person name="Roberts A."/>
            <person name="Saif S."/>
            <person name="Shea T."/>
            <person name="Shenoy N."/>
            <person name="Sisk P."/>
            <person name="Stolte C."/>
            <person name="Sykes S."/>
            <person name="Walk T."/>
            <person name="White J."/>
            <person name="Yandava C."/>
            <person name="Haas B."/>
            <person name="Nusbaum C."/>
            <person name="Birren B."/>
        </authorList>
    </citation>
    <scope>NUCLEOTIDE SEQUENCE [LARGE SCALE GENOMIC DNA]</scope>
    <source>
        <strain evidence="3">R3-111a-1</strain>
    </source>
</reference>
<evidence type="ECO:0000313" key="2">
    <source>
        <dbReference type="EnsemblFungi" id="EJT71437"/>
    </source>
</evidence>
<proteinExistence type="predicted"/>
<organism evidence="1">
    <name type="scientific">Gaeumannomyces tritici (strain R3-111a-1)</name>
    <name type="common">Wheat and barley take-all root rot fungus</name>
    <name type="synonym">Gaeumannomyces graminis var. tritici</name>
    <dbReference type="NCBI Taxonomy" id="644352"/>
    <lineage>
        <taxon>Eukaryota</taxon>
        <taxon>Fungi</taxon>
        <taxon>Dikarya</taxon>
        <taxon>Ascomycota</taxon>
        <taxon>Pezizomycotina</taxon>
        <taxon>Sordariomycetes</taxon>
        <taxon>Sordariomycetidae</taxon>
        <taxon>Magnaporthales</taxon>
        <taxon>Magnaporthaceae</taxon>
        <taxon>Gaeumannomyces</taxon>
    </lineage>
</organism>
<dbReference type="EnsemblFungi" id="EJT71437">
    <property type="protein sequence ID" value="EJT71437"/>
    <property type="gene ID" value="GGTG_10695"/>
</dbReference>
<gene>
    <name evidence="2" type="primary">20351153</name>
    <name evidence="1" type="ORF">GGTG_10695</name>
</gene>
<dbReference type="AlphaFoldDB" id="J3PB21"/>
<dbReference type="VEuPathDB" id="FungiDB:GGTG_10695"/>
<dbReference type="RefSeq" id="XP_009226834.1">
    <property type="nucleotide sequence ID" value="XM_009228570.1"/>
</dbReference>
<dbReference type="EMBL" id="GL385400">
    <property type="protein sequence ID" value="EJT71437.1"/>
    <property type="molecule type" value="Genomic_DNA"/>
</dbReference>
<evidence type="ECO:0000313" key="3">
    <source>
        <dbReference type="Proteomes" id="UP000006039"/>
    </source>
</evidence>
<reference evidence="2" key="5">
    <citation type="submission" date="2018-04" db="UniProtKB">
        <authorList>
            <consortium name="EnsemblFungi"/>
        </authorList>
    </citation>
    <scope>IDENTIFICATION</scope>
    <source>
        <strain evidence="2">R3-111a-1</strain>
    </source>
</reference>
<reference evidence="1" key="2">
    <citation type="submission" date="2010-07" db="EMBL/GenBank/DDBJ databases">
        <authorList>
            <consortium name="The Broad Institute Genome Sequencing Platform"/>
            <consortium name="Broad Institute Genome Sequencing Center for Infectious Disease"/>
            <person name="Ma L.-J."/>
            <person name="Dead R."/>
            <person name="Young S."/>
            <person name="Zeng Q."/>
            <person name="Koehrsen M."/>
            <person name="Alvarado L."/>
            <person name="Berlin A."/>
            <person name="Chapman S.B."/>
            <person name="Chen Z."/>
            <person name="Freedman E."/>
            <person name="Gellesch M."/>
            <person name="Goldberg J."/>
            <person name="Griggs A."/>
            <person name="Gujja S."/>
            <person name="Heilman E.R."/>
            <person name="Heiman D."/>
            <person name="Hepburn T."/>
            <person name="Howarth C."/>
            <person name="Jen D."/>
            <person name="Larson L."/>
            <person name="Mehta T."/>
            <person name="Neiman D."/>
            <person name="Pearson M."/>
            <person name="Roberts A."/>
            <person name="Saif S."/>
            <person name="Shea T."/>
            <person name="Shenoy N."/>
            <person name="Sisk P."/>
            <person name="Stolte C."/>
            <person name="Sykes S."/>
            <person name="Walk T."/>
            <person name="White J."/>
            <person name="Yandava C."/>
            <person name="Haas B."/>
            <person name="Nusbaum C."/>
            <person name="Birren B."/>
        </authorList>
    </citation>
    <scope>NUCLEOTIDE SEQUENCE</scope>
    <source>
        <strain evidence="1">R3-111a-1</strain>
    </source>
</reference>